<keyword evidence="9" id="KW-1185">Reference proteome</keyword>
<protein>
    <recommendedName>
        <fullName evidence="7">Cache domain-containing protein</fullName>
    </recommendedName>
</protein>
<evidence type="ECO:0000313" key="9">
    <source>
        <dbReference type="Proteomes" id="UP000187209"/>
    </source>
</evidence>
<evidence type="ECO:0000256" key="6">
    <source>
        <dbReference type="SAM" id="Phobius"/>
    </source>
</evidence>
<feature type="domain" description="Cache" evidence="7">
    <location>
        <begin position="149"/>
        <end position="273"/>
    </location>
</feature>
<dbReference type="CDD" id="cd18773">
    <property type="entry name" value="PDC1_HK_sensor"/>
    <property type="match status" value="1"/>
</dbReference>
<dbReference type="OrthoDB" id="2150145at2759"/>
<dbReference type="EMBL" id="MPUH01000178">
    <property type="protein sequence ID" value="OMJ87399.1"/>
    <property type="molecule type" value="Genomic_DNA"/>
</dbReference>
<evidence type="ECO:0000259" key="7">
    <source>
        <dbReference type="Pfam" id="PF02743"/>
    </source>
</evidence>
<proteinExistence type="predicted"/>
<dbReference type="Pfam" id="PF02743">
    <property type="entry name" value="dCache_1"/>
    <property type="match status" value="1"/>
</dbReference>
<dbReference type="GO" id="GO:0005886">
    <property type="term" value="C:plasma membrane"/>
    <property type="evidence" value="ECO:0007669"/>
    <property type="project" value="UniProtKB-SubCell"/>
</dbReference>
<evidence type="ECO:0000313" key="8">
    <source>
        <dbReference type="EMBL" id="OMJ87399.1"/>
    </source>
</evidence>
<keyword evidence="4 6" id="KW-1133">Transmembrane helix</keyword>
<evidence type="ECO:0000256" key="5">
    <source>
        <dbReference type="ARBA" id="ARBA00023136"/>
    </source>
</evidence>
<evidence type="ECO:0000256" key="3">
    <source>
        <dbReference type="ARBA" id="ARBA00022692"/>
    </source>
</evidence>
<dbReference type="AlphaFoldDB" id="A0A1R2CEF6"/>
<organism evidence="8 9">
    <name type="scientific">Stentor coeruleus</name>
    <dbReference type="NCBI Taxonomy" id="5963"/>
    <lineage>
        <taxon>Eukaryota</taxon>
        <taxon>Sar</taxon>
        <taxon>Alveolata</taxon>
        <taxon>Ciliophora</taxon>
        <taxon>Postciliodesmatophora</taxon>
        <taxon>Heterotrichea</taxon>
        <taxon>Heterotrichida</taxon>
        <taxon>Stentoridae</taxon>
        <taxon>Stentor</taxon>
    </lineage>
</organism>
<dbReference type="InterPro" id="IPR033479">
    <property type="entry name" value="dCache_1"/>
</dbReference>
<sequence>MVFLDYNNWPFARQLRINLIFFSVLVCIALILITRYQLRWLKDDISTDYSNLLTYRLATQMECLVQEEGEYIAQELSNFIDFVDELNNIEKLMLGLTNVSEPIIPGPPIQHYQYKPGEFDYTHGAFMSSYNELSYEGIELEKKQAAMDFIYPLIREPNYLFIYSGFETDEIIHYYPGGLMGDPTYSPIVREWYYKARDNQPITIITEPYVDAITFYSVVTVSKAIIKESGEFIGVSSSDVTLNELTTRTSKVKILENGFLMLVSCGGMVLTFPESWNLTLTEPLKIFDKEISGISMDFWQEILANPDETTFEYTRLNITYILIKHTINPYKDINHTTHYLLAFADKNEIVYPVKSFSLSYVEAYTMIFIIVAVIAIIVFIFIITALQFATNSLSRKLKMVKKIFAKISQRALLPEVTRNINFNEIERNRKGIESLVMATKIKVNRIRDTEERYSYFQWNATRPNETFYFNRWLKVLYPFNLYNSKAMSWRKSFSILQSERGVN</sequence>
<feature type="transmembrane region" description="Helical" evidence="6">
    <location>
        <begin position="15"/>
        <end position="33"/>
    </location>
</feature>
<keyword evidence="5 6" id="KW-0472">Membrane</keyword>
<name>A0A1R2CEF6_9CILI</name>
<evidence type="ECO:0000256" key="2">
    <source>
        <dbReference type="ARBA" id="ARBA00022475"/>
    </source>
</evidence>
<accession>A0A1R2CEF6</accession>
<evidence type="ECO:0000256" key="1">
    <source>
        <dbReference type="ARBA" id="ARBA00004651"/>
    </source>
</evidence>
<gene>
    <name evidence="8" type="ORF">SteCoe_10907</name>
</gene>
<dbReference type="Proteomes" id="UP000187209">
    <property type="component" value="Unassembled WGS sequence"/>
</dbReference>
<feature type="transmembrane region" description="Helical" evidence="6">
    <location>
        <begin position="363"/>
        <end position="389"/>
    </location>
</feature>
<evidence type="ECO:0000256" key="4">
    <source>
        <dbReference type="ARBA" id="ARBA00022989"/>
    </source>
</evidence>
<reference evidence="8 9" key="1">
    <citation type="submission" date="2016-11" db="EMBL/GenBank/DDBJ databases">
        <title>The macronuclear genome of Stentor coeruleus: a giant cell with tiny introns.</title>
        <authorList>
            <person name="Slabodnick M."/>
            <person name="Ruby J.G."/>
            <person name="Reiff S.B."/>
            <person name="Swart E.C."/>
            <person name="Gosai S."/>
            <person name="Prabakaran S."/>
            <person name="Witkowska E."/>
            <person name="Larue G.E."/>
            <person name="Fisher S."/>
            <person name="Freeman R.M."/>
            <person name="Gunawardena J."/>
            <person name="Chu W."/>
            <person name="Stover N.A."/>
            <person name="Gregory B.D."/>
            <person name="Nowacki M."/>
            <person name="Derisi J."/>
            <person name="Roy S.W."/>
            <person name="Marshall W.F."/>
            <person name="Sood P."/>
        </authorList>
    </citation>
    <scope>NUCLEOTIDE SEQUENCE [LARGE SCALE GENOMIC DNA]</scope>
    <source>
        <strain evidence="8">WM001</strain>
    </source>
</reference>
<keyword evidence="2" id="KW-1003">Cell membrane</keyword>
<comment type="caution">
    <text evidence="8">The sequence shown here is derived from an EMBL/GenBank/DDBJ whole genome shotgun (WGS) entry which is preliminary data.</text>
</comment>
<keyword evidence="3 6" id="KW-0812">Transmembrane</keyword>
<dbReference type="Gene3D" id="3.30.450.20">
    <property type="entry name" value="PAS domain"/>
    <property type="match status" value="2"/>
</dbReference>
<comment type="subcellular location">
    <subcellularLocation>
        <location evidence="1">Cell membrane</location>
        <topology evidence="1">Multi-pass membrane protein</topology>
    </subcellularLocation>
</comment>